<gene>
    <name evidence="3" type="ORF">LLUT_LOCUS10698</name>
</gene>
<evidence type="ECO:0000313" key="3">
    <source>
        <dbReference type="EMBL" id="CAL0309638.1"/>
    </source>
</evidence>
<dbReference type="AlphaFoldDB" id="A0AAV1WKS3"/>
<reference evidence="3 4" key="1">
    <citation type="submission" date="2024-03" db="EMBL/GenBank/DDBJ databases">
        <authorList>
            <person name="Martinez-Hernandez J."/>
        </authorList>
    </citation>
    <scope>NUCLEOTIDE SEQUENCE [LARGE SCALE GENOMIC DNA]</scope>
</reference>
<evidence type="ECO:0000256" key="1">
    <source>
        <dbReference type="SAM" id="Coils"/>
    </source>
</evidence>
<organism evidence="3 4">
    <name type="scientific">Lupinus luteus</name>
    <name type="common">European yellow lupine</name>
    <dbReference type="NCBI Taxonomy" id="3873"/>
    <lineage>
        <taxon>Eukaryota</taxon>
        <taxon>Viridiplantae</taxon>
        <taxon>Streptophyta</taxon>
        <taxon>Embryophyta</taxon>
        <taxon>Tracheophyta</taxon>
        <taxon>Spermatophyta</taxon>
        <taxon>Magnoliopsida</taxon>
        <taxon>eudicotyledons</taxon>
        <taxon>Gunneridae</taxon>
        <taxon>Pentapetalae</taxon>
        <taxon>rosids</taxon>
        <taxon>fabids</taxon>
        <taxon>Fabales</taxon>
        <taxon>Fabaceae</taxon>
        <taxon>Papilionoideae</taxon>
        <taxon>50 kb inversion clade</taxon>
        <taxon>genistoids sensu lato</taxon>
        <taxon>core genistoids</taxon>
        <taxon>Genisteae</taxon>
        <taxon>Lupinus</taxon>
    </lineage>
</organism>
<dbReference type="PANTHER" id="PTHR48200">
    <property type="entry name" value="PROTEIN, PUTATIVE-RELATED"/>
    <property type="match status" value="1"/>
</dbReference>
<name>A0AAV1WKS3_LUPLU</name>
<evidence type="ECO:0000313" key="4">
    <source>
        <dbReference type="Proteomes" id="UP001497480"/>
    </source>
</evidence>
<feature type="domain" description="DUF7745" evidence="2">
    <location>
        <begin position="21"/>
        <end position="150"/>
    </location>
</feature>
<keyword evidence="1" id="KW-0175">Coiled coil</keyword>
<dbReference type="EMBL" id="CAXHTB010000007">
    <property type="protein sequence ID" value="CAL0309638.1"/>
    <property type="molecule type" value="Genomic_DNA"/>
</dbReference>
<dbReference type="PANTHER" id="PTHR48200:SF1">
    <property type="entry name" value="AMINOTRANSFERASE-LIKE PLANT MOBILE DOMAIN-CONTAINING PROTEIN"/>
    <property type="match status" value="1"/>
</dbReference>
<dbReference type="InterPro" id="IPR056647">
    <property type="entry name" value="DUF7745"/>
</dbReference>
<keyword evidence="4" id="KW-1185">Reference proteome</keyword>
<evidence type="ECO:0000259" key="2">
    <source>
        <dbReference type="Pfam" id="PF24924"/>
    </source>
</evidence>
<accession>A0AAV1WKS3</accession>
<dbReference type="Pfam" id="PF24924">
    <property type="entry name" value="DUF7745"/>
    <property type="match status" value="1"/>
</dbReference>
<comment type="caution">
    <text evidence="3">The sequence shown here is derived from an EMBL/GenBank/DDBJ whole genome shotgun (WGS) entry which is preliminary data.</text>
</comment>
<feature type="coiled-coil region" evidence="1">
    <location>
        <begin position="307"/>
        <end position="355"/>
    </location>
</feature>
<sequence length="376" mass="44165">MATHVHAIKYQTITNRVVMNFNSIMLEEKTVMQWKATLESLTSTEYRWMCYWCPQKCMIVRCGSYNNVPLPGTNGCFFYTPELVLRQLGRMQIKPSDELKSVICLYEDDDALIKKVKAAWDNLVIREDQQRGAARVRSTPEYNYWRAARVGEVIVTPPLPTEENLSPREKDLQGMVETLREQMNIIDEKKQDALIQIIKKDHEIGKLKKELKIEKEAYVPATLKRAKTEASVEIRKLKDQLEAQRQVMKVEARKSAELKEELRSFKKVVHLRDMRITELERDLGLSRQQVVMEQDQISHLTEQVSHLQAVQHKMSEYRETLAKAKGKTKWYKRRANELQSECNNMKLELNWKEEDKQKEIGAARRFTEEVEECKEM</sequence>
<protein>
    <recommendedName>
        <fullName evidence="2">DUF7745 domain-containing protein</fullName>
    </recommendedName>
</protein>
<proteinExistence type="predicted"/>
<dbReference type="Proteomes" id="UP001497480">
    <property type="component" value="Unassembled WGS sequence"/>
</dbReference>
<feature type="coiled-coil region" evidence="1">
    <location>
        <begin position="227"/>
        <end position="261"/>
    </location>
</feature>